<dbReference type="Proteomes" id="UP000319783">
    <property type="component" value="Unassembled WGS sequence"/>
</dbReference>
<evidence type="ECO:0000313" key="3">
    <source>
        <dbReference type="EMBL" id="TLD43361.1"/>
    </source>
</evidence>
<comment type="caution">
    <text evidence="3">The sequence shown here is derived from an EMBL/GenBank/DDBJ whole genome shotgun (WGS) entry which is preliminary data.</text>
</comment>
<keyword evidence="1" id="KW-0802">TPR repeat</keyword>
<organism evidence="3 4">
    <name type="scientific">Candidatus Jettenia ecosi</name>
    <dbReference type="NCBI Taxonomy" id="2494326"/>
    <lineage>
        <taxon>Bacteria</taxon>
        <taxon>Pseudomonadati</taxon>
        <taxon>Planctomycetota</taxon>
        <taxon>Candidatus Brocadiia</taxon>
        <taxon>Candidatus Brocadiales</taxon>
        <taxon>Candidatus Brocadiaceae</taxon>
        <taxon>Candidatus Jettenia</taxon>
    </lineage>
</organism>
<dbReference type="PROSITE" id="PS50005">
    <property type="entry name" value="TPR"/>
    <property type="match status" value="1"/>
</dbReference>
<name>A0A533QKQ1_9BACT</name>
<accession>A0A533QKQ1</accession>
<feature type="compositionally biased region" description="Low complexity" evidence="2">
    <location>
        <begin position="248"/>
        <end position="262"/>
    </location>
</feature>
<feature type="compositionally biased region" description="Basic and acidic residues" evidence="2">
    <location>
        <begin position="278"/>
        <end position="301"/>
    </location>
</feature>
<feature type="compositionally biased region" description="Basic and acidic residues" evidence="2">
    <location>
        <begin position="167"/>
        <end position="247"/>
    </location>
</feature>
<evidence type="ECO:0000313" key="4">
    <source>
        <dbReference type="Proteomes" id="UP000319783"/>
    </source>
</evidence>
<dbReference type="SUPFAM" id="SSF48452">
    <property type="entry name" value="TPR-like"/>
    <property type="match status" value="1"/>
</dbReference>
<gene>
    <name evidence="3" type="ORF">JETT_0366</name>
</gene>
<dbReference type="InterPro" id="IPR019734">
    <property type="entry name" value="TPR_rpt"/>
</dbReference>
<proteinExistence type="predicted"/>
<dbReference type="Pfam" id="PF13432">
    <property type="entry name" value="TPR_16"/>
    <property type="match status" value="1"/>
</dbReference>
<dbReference type="AlphaFoldDB" id="A0A533QKQ1"/>
<protein>
    <submittedName>
        <fullName evidence="3">TPR domain protein in aerotolerance operon</fullName>
    </submittedName>
</protein>
<dbReference type="Gene3D" id="1.25.40.10">
    <property type="entry name" value="Tetratricopeptide repeat domain"/>
    <property type="match status" value="1"/>
</dbReference>
<dbReference type="SMART" id="SM00028">
    <property type="entry name" value="TPR"/>
    <property type="match status" value="2"/>
</dbReference>
<feature type="repeat" description="TPR" evidence="1">
    <location>
        <begin position="108"/>
        <end position="141"/>
    </location>
</feature>
<dbReference type="Pfam" id="PF13374">
    <property type="entry name" value="TPR_10"/>
    <property type="match status" value="1"/>
</dbReference>
<evidence type="ECO:0000256" key="1">
    <source>
        <dbReference type="PROSITE-ProRule" id="PRU00339"/>
    </source>
</evidence>
<feature type="region of interest" description="Disordered" evidence="2">
    <location>
        <begin position="167"/>
        <end position="301"/>
    </location>
</feature>
<dbReference type="InterPro" id="IPR011990">
    <property type="entry name" value="TPR-like_helical_dom_sf"/>
</dbReference>
<dbReference type="EMBL" id="SULG01000004">
    <property type="protein sequence ID" value="TLD43361.1"/>
    <property type="molecule type" value="Genomic_DNA"/>
</dbReference>
<sequence>MAKYLYNTLVNSMLNKKNCSLLFVIFLGFLSIGWIDPLADKVREGNQLYHNGKYDEALDKYINAQIDLPDASQLDFNVADAQYKRGKYEEATQLFDKGIKSDDAGMRARSSFNMGNALYRQGKMKEALECYKKTVDFAEEAEGKGGSNLETLKNDAKYNYEYVEKKMKEEKQQQQNQDQKDQQQKEDPKKDDKQSEENKGKDKEKERQKPQEKDKEPSEPEDTQEKDRNEEDKHQNQSQQDKQKDQPSEQQQQQLQPQGQKQMSKEEAEQLLEALNQSEKEARAMKRDAQRVQHGSTEKDW</sequence>
<evidence type="ECO:0000256" key="2">
    <source>
        <dbReference type="SAM" id="MobiDB-lite"/>
    </source>
</evidence>
<reference evidence="3 4" key="1">
    <citation type="submission" date="2019-04" db="EMBL/GenBank/DDBJ databases">
        <title>Genome of a novel bacterium Candidatus Jettenia ecosi reconstructed from metagenome of an anammox bioreactor.</title>
        <authorList>
            <person name="Mardanov A.V."/>
            <person name="Beletsky A.V."/>
            <person name="Ravin N.V."/>
            <person name="Botchkova E.A."/>
            <person name="Litti Y.V."/>
            <person name="Nozhevnikova A.N."/>
        </authorList>
    </citation>
    <scope>NUCLEOTIDE SEQUENCE [LARGE SCALE GENOMIC DNA]</scope>
    <source>
        <strain evidence="3">J2</strain>
    </source>
</reference>